<sequence>MRKSDFTPDNLANDVKNLASSPCYQSPLPNLGKLLEEVKKFDDHKFTCDFYLNMYQQFKYHAALFWCDSHKKDIVEWLKEAPIITDVFDTTFDDVKPPRPLNPKNEHDAVRITFRLIGDNKYYAKVLIHSHLGATLDRLQIEPKEAIECIEKSKKSFAPAMLENVITPLSNKLAELEYLQRFETAAAALTLKSQTAQPKKPASKISYQWKDKPETELPELYNLMVSVKYELIAPDTTLEQFMAIFTGQPIQNITPIKWISTNALLAYFLDKVFEGQNWQSIAGSGIFLNAKGKLLNSNDLAQAKKKITDWSKPKDYKKIDTILTAIKKHS</sequence>
<accession>A0A1I1MX57</accession>
<protein>
    <submittedName>
        <fullName evidence="1">Uncharacterized protein</fullName>
    </submittedName>
</protein>
<evidence type="ECO:0000313" key="2">
    <source>
        <dbReference type="Proteomes" id="UP000199514"/>
    </source>
</evidence>
<dbReference type="AlphaFoldDB" id="A0A1I1MX57"/>
<dbReference type="STRING" id="927664.SAMN05421780_111148"/>
<name>A0A1I1MX57_9BACT</name>
<gene>
    <name evidence="1" type="ORF">SAMN05421780_111148</name>
</gene>
<dbReference type="Proteomes" id="UP000199514">
    <property type="component" value="Unassembled WGS sequence"/>
</dbReference>
<reference evidence="1 2" key="1">
    <citation type="submission" date="2016-10" db="EMBL/GenBank/DDBJ databases">
        <authorList>
            <person name="de Groot N.N."/>
        </authorList>
    </citation>
    <scope>NUCLEOTIDE SEQUENCE [LARGE SCALE GENOMIC DNA]</scope>
    <source>
        <strain evidence="1 2">DSM 6793</strain>
    </source>
</reference>
<dbReference type="RefSeq" id="WP_091515911.1">
    <property type="nucleotide sequence ID" value="NZ_FOLE01000011.1"/>
</dbReference>
<evidence type="ECO:0000313" key="1">
    <source>
        <dbReference type="EMBL" id="SFC89696.1"/>
    </source>
</evidence>
<proteinExistence type="predicted"/>
<dbReference type="OrthoDB" id="9989591at2"/>
<organism evidence="1 2">
    <name type="scientific">Flexibacter flexilis DSM 6793</name>
    <dbReference type="NCBI Taxonomy" id="927664"/>
    <lineage>
        <taxon>Bacteria</taxon>
        <taxon>Pseudomonadati</taxon>
        <taxon>Bacteroidota</taxon>
        <taxon>Cytophagia</taxon>
        <taxon>Cytophagales</taxon>
        <taxon>Flexibacteraceae</taxon>
        <taxon>Flexibacter</taxon>
    </lineage>
</organism>
<keyword evidence="2" id="KW-1185">Reference proteome</keyword>
<dbReference type="EMBL" id="FOLE01000011">
    <property type="protein sequence ID" value="SFC89696.1"/>
    <property type="molecule type" value="Genomic_DNA"/>
</dbReference>